<sequence>MFNALWTKAFGFAPKAGEEWNIFLGIIGASSILFEFFKAKSNSPSSGSPGCLGVIALLFAPLVVGLAAWGVGCLVHSYVDWFPENAIWWFIMALPLIQLAFIAIFFLAWIATFAQFKKFKSENKHTLSSLDIVQINEILEELEVPERMFLDKEWETDMVIA</sequence>
<proteinExistence type="predicted"/>
<keyword evidence="1" id="KW-0812">Transmembrane</keyword>
<reference evidence="2" key="1">
    <citation type="submission" date="2023-07" db="EMBL/GenBank/DDBJ databases">
        <title>Between Cages and Wild: Unraveling the Impact of Captivity on Animal Microbiomes and Antimicrobial Resistance.</title>
        <authorList>
            <person name="Schmartz G.P."/>
            <person name="Rehner J."/>
            <person name="Schuff M.J."/>
            <person name="Becker S.L."/>
            <person name="Kravczyk M."/>
            <person name="Gurevich A."/>
            <person name="Francke R."/>
            <person name="Mueller R."/>
            <person name="Keller V."/>
            <person name="Keller A."/>
        </authorList>
    </citation>
    <scope>NUCLEOTIDE SEQUENCE</scope>
    <source>
        <strain evidence="2">S12M_St_49</strain>
    </source>
</reference>
<gene>
    <name evidence="2" type="ORF">Q3982_03170</name>
</gene>
<organism evidence="2 3">
    <name type="scientific">Phoenicibacter congonensis</name>
    <dbReference type="NCBI Taxonomy" id="1944646"/>
    <lineage>
        <taxon>Bacteria</taxon>
        <taxon>Bacillati</taxon>
        <taxon>Actinomycetota</taxon>
        <taxon>Coriobacteriia</taxon>
        <taxon>Eggerthellales</taxon>
        <taxon>Eggerthellaceae</taxon>
        <taxon>Phoenicibacter</taxon>
    </lineage>
</organism>
<feature type="transmembrane region" description="Helical" evidence="1">
    <location>
        <begin position="49"/>
        <end position="71"/>
    </location>
</feature>
<evidence type="ECO:0000313" key="2">
    <source>
        <dbReference type="EMBL" id="MDO4841660.1"/>
    </source>
</evidence>
<keyword evidence="3" id="KW-1185">Reference proteome</keyword>
<evidence type="ECO:0000313" key="3">
    <source>
        <dbReference type="Proteomes" id="UP001168575"/>
    </source>
</evidence>
<dbReference type="AlphaFoldDB" id="A0AA43RH50"/>
<accession>A0AA43RH50</accession>
<dbReference type="EMBL" id="JAUMVS010000036">
    <property type="protein sequence ID" value="MDO4841660.1"/>
    <property type="molecule type" value="Genomic_DNA"/>
</dbReference>
<keyword evidence="1" id="KW-0472">Membrane</keyword>
<name>A0AA43RH50_9ACTN</name>
<feature type="transmembrane region" description="Helical" evidence="1">
    <location>
        <begin position="20"/>
        <end position="37"/>
    </location>
</feature>
<feature type="transmembrane region" description="Helical" evidence="1">
    <location>
        <begin position="86"/>
        <end position="114"/>
    </location>
</feature>
<evidence type="ECO:0000256" key="1">
    <source>
        <dbReference type="SAM" id="Phobius"/>
    </source>
</evidence>
<keyword evidence="1" id="KW-1133">Transmembrane helix</keyword>
<comment type="caution">
    <text evidence="2">The sequence shown here is derived from an EMBL/GenBank/DDBJ whole genome shotgun (WGS) entry which is preliminary data.</text>
</comment>
<protein>
    <submittedName>
        <fullName evidence="2">Uncharacterized protein</fullName>
    </submittedName>
</protein>
<dbReference type="Proteomes" id="UP001168575">
    <property type="component" value="Unassembled WGS sequence"/>
</dbReference>